<reference evidence="2 3" key="1">
    <citation type="submission" date="2024-10" db="EMBL/GenBank/DDBJ databases">
        <title>The Natural Products Discovery Center: Release of the First 8490 Sequenced Strains for Exploring Actinobacteria Biosynthetic Diversity.</title>
        <authorList>
            <person name="Kalkreuter E."/>
            <person name="Kautsar S.A."/>
            <person name="Yang D."/>
            <person name="Bader C.D."/>
            <person name="Teijaro C.N."/>
            <person name="Fluegel L."/>
            <person name="Davis C.M."/>
            <person name="Simpson J.R."/>
            <person name="Lauterbach L."/>
            <person name="Steele A.D."/>
            <person name="Gui C."/>
            <person name="Meng S."/>
            <person name="Li G."/>
            <person name="Viehrig K."/>
            <person name="Ye F."/>
            <person name="Su P."/>
            <person name="Kiefer A.F."/>
            <person name="Nichols A."/>
            <person name="Cepeda A.J."/>
            <person name="Yan W."/>
            <person name="Fan B."/>
            <person name="Jiang Y."/>
            <person name="Adhikari A."/>
            <person name="Zheng C.-J."/>
            <person name="Schuster L."/>
            <person name="Cowan T.M."/>
            <person name="Smanski M.J."/>
            <person name="Chevrette M.G."/>
            <person name="De Carvalho L.P.S."/>
            <person name="Shen B."/>
        </authorList>
    </citation>
    <scope>NUCLEOTIDE SEQUENCE [LARGE SCALE GENOMIC DNA]</scope>
    <source>
        <strain evidence="2 3">NPDC001390</strain>
    </source>
</reference>
<evidence type="ECO:0000256" key="1">
    <source>
        <dbReference type="SAM" id="MobiDB-lite"/>
    </source>
</evidence>
<dbReference type="Proteomes" id="UP001602058">
    <property type="component" value="Unassembled WGS sequence"/>
</dbReference>
<gene>
    <name evidence="2" type="ORF">ACFY1D_16040</name>
</gene>
<feature type="region of interest" description="Disordered" evidence="1">
    <location>
        <begin position="79"/>
        <end position="101"/>
    </location>
</feature>
<accession>A0ABW6UIA8</accession>
<evidence type="ECO:0000313" key="3">
    <source>
        <dbReference type="Proteomes" id="UP001602058"/>
    </source>
</evidence>
<dbReference type="RefSeq" id="WP_351081907.1">
    <property type="nucleotide sequence ID" value="NZ_JBEOZG010000014.1"/>
</dbReference>
<protein>
    <submittedName>
        <fullName evidence="2">Uncharacterized protein</fullName>
    </submittedName>
</protein>
<comment type="caution">
    <text evidence="2">The sequence shown here is derived from an EMBL/GenBank/DDBJ whole genome shotgun (WGS) entry which is preliminary data.</text>
</comment>
<organism evidence="2 3">
    <name type="scientific">Streptomyces bluensis</name>
    <dbReference type="NCBI Taxonomy" id="33897"/>
    <lineage>
        <taxon>Bacteria</taxon>
        <taxon>Bacillati</taxon>
        <taxon>Actinomycetota</taxon>
        <taxon>Actinomycetes</taxon>
        <taxon>Kitasatosporales</taxon>
        <taxon>Streptomycetaceae</taxon>
        <taxon>Streptomyces</taxon>
    </lineage>
</organism>
<keyword evidence="3" id="KW-1185">Reference proteome</keyword>
<proteinExistence type="predicted"/>
<evidence type="ECO:0000313" key="2">
    <source>
        <dbReference type="EMBL" id="MFF4522917.1"/>
    </source>
</evidence>
<feature type="compositionally biased region" description="Basic and acidic residues" evidence="1">
    <location>
        <begin position="91"/>
        <end position="101"/>
    </location>
</feature>
<name>A0ABW6UIA8_9ACTN</name>
<dbReference type="EMBL" id="JBIAWJ010000007">
    <property type="protein sequence ID" value="MFF4522917.1"/>
    <property type="molecule type" value="Genomic_DNA"/>
</dbReference>
<sequence>MKREGRKPNGDEMTHLVAEPSRTSFHVIRTRFSAEPARLGGLHTRLSAPHGGFHAEPVRLGALQGCFHFPAAAHVFAAQERQQQCDDSDDDSHGAERKCGF</sequence>